<evidence type="ECO:0000313" key="27">
    <source>
        <dbReference type="Proteomes" id="UP000275256"/>
    </source>
</evidence>
<dbReference type="EMBL" id="REFW01000001">
    <property type="protein sequence ID" value="RMB61115.1"/>
    <property type="molecule type" value="Genomic_DNA"/>
</dbReference>
<dbReference type="InterPro" id="IPR004701">
    <property type="entry name" value="PTS_EIIA_man-typ"/>
</dbReference>
<feature type="domain" description="HPr" evidence="25">
    <location>
        <begin position="154"/>
        <end position="242"/>
    </location>
</feature>
<protein>
    <recommendedName>
        <fullName evidence="12">Phosphocarrier protein HPr</fullName>
        <ecNumber evidence="9">2.7.1.121</ecNumber>
        <ecNumber evidence="10">2.7.3.9</ecNumber>
    </recommendedName>
    <alternativeName>
        <fullName evidence="11">Phosphoenolpyruvate-protein phosphotransferase</fullName>
    </alternativeName>
    <alternativeName>
        <fullName evidence="21">Phosphotransferase system, enzyme I</fullName>
    </alternativeName>
</protein>
<evidence type="ECO:0000256" key="18">
    <source>
        <dbReference type="ARBA" id="ARBA00022723"/>
    </source>
</evidence>
<evidence type="ECO:0000256" key="7">
    <source>
        <dbReference type="ARBA" id="ARBA00004496"/>
    </source>
</evidence>
<dbReference type="PROSITE" id="PS00370">
    <property type="entry name" value="PEP_ENZYMES_PHOS_SITE"/>
    <property type="match status" value="1"/>
</dbReference>
<dbReference type="Pfam" id="PF05524">
    <property type="entry name" value="PEP-utilisers_N"/>
    <property type="match status" value="1"/>
</dbReference>
<keyword evidence="17" id="KW-0598">Phosphotransferase system</keyword>
<evidence type="ECO:0000256" key="5">
    <source>
        <dbReference type="ARBA" id="ARBA00002788"/>
    </source>
</evidence>
<comment type="function">
    <text evidence="4">General (non sugar-specific) component of the phosphoenolpyruvate-dependent sugar phosphotransferase system (sugar PTS). This major carbohydrate active-transport system catalyzes the phosphorylation of incoming sugar substrates concomitantly with their translocation across the cell membrane. Enzyme I transfers the phosphoryl group from phosphoenolpyruvate (PEP) to the phosphoryl carrier protein (HPr).</text>
</comment>
<dbReference type="Gene3D" id="3.20.20.60">
    <property type="entry name" value="Phosphoenolpyruvate-binding domains"/>
    <property type="match status" value="1"/>
</dbReference>
<accession>A0A3M0G821</accession>
<evidence type="ECO:0000256" key="22">
    <source>
        <dbReference type="ARBA" id="ARBA00046577"/>
    </source>
</evidence>
<dbReference type="NCBIfam" id="TIGR01417">
    <property type="entry name" value="PTS_I_fam"/>
    <property type="match status" value="1"/>
</dbReference>
<proteinExistence type="inferred from homology"/>
<comment type="similarity">
    <text evidence="8">Belongs to the PEP-utilizing enzyme family.</text>
</comment>
<dbReference type="InterPro" id="IPR036618">
    <property type="entry name" value="PtsI_HPr-bd_sf"/>
</dbReference>
<dbReference type="GO" id="GO:0047324">
    <property type="term" value="F:phosphoenolpyruvate-glycerone phosphotransferase activity"/>
    <property type="evidence" value="ECO:0007669"/>
    <property type="project" value="UniProtKB-EC"/>
</dbReference>
<dbReference type="GO" id="GO:0009401">
    <property type="term" value="P:phosphoenolpyruvate-dependent sugar phosphotransferase system"/>
    <property type="evidence" value="ECO:0007669"/>
    <property type="project" value="UniProtKB-KW"/>
</dbReference>
<feature type="region of interest" description="Disordered" evidence="23">
    <location>
        <begin position="475"/>
        <end position="505"/>
    </location>
</feature>
<evidence type="ECO:0000256" key="19">
    <source>
        <dbReference type="ARBA" id="ARBA00022777"/>
    </source>
</evidence>
<dbReference type="EC" id="2.7.3.9" evidence="10"/>
<dbReference type="InterPro" id="IPR008279">
    <property type="entry name" value="PEP-util_enz_mobile_dom"/>
</dbReference>
<keyword evidence="14" id="KW-0963">Cytoplasm</keyword>
<dbReference type="AlphaFoldDB" id="A0A3M0G821"/>
<gene>
    <name evidence="26" type="primary">ptsP</name>
    <name evidence="26" type="ORF">EAX62_00035</name>
</gene>
<dbReference type="Gene3D" id="3.50.30.10">
    <property type="entry name" value="Phosphohistidine domain"/>
    <property type="match status" value="1"/>
</dbReference>
<dbReference type="SUPFAM" id="SSF53062">
    <property type="entry name" value="PTS system fructose IIA component-like"/>
    <property type="match status" value="1"/>
</dbReference>
<dbReference type="PANTHER" id="PTHR46244:SF3">
    <property type="entry name" value="PHOSPHOENOLPYRUVATE-PROTEIN PHOSPHOTRANSFERASE"/>
    <property type="match status" value="1"/>
</dbReference>
<dbReference type="InterPro" id="IPR036637">
    <property type="entry name" value="Phosphohistidine_dom_sf"/>
</dbReference>
<dbReference type="Pfam" id="PF00391">
    <property type="entry name" value="PEP-utilizers"/>
    <property type="match status" value="1"/>
</dbReference>
<dbReference type="SUPFAM" id="SSF47831">
    <property type="entry name" value="Enzyme I of the PEP:sugar phosphotransferase system HPr-binding (sub)domain"/>
    <property type="match status" value="1"/>
</dbReference>
<dbReference type="InterPro" id="IPR050499">
    <property type="entry name" value="PEP-utilizing_PTS_enzyme"/>
</dbReference>
<keyword evidence="16 26" id="KW-0808">Transferase</keyword>
<keyword evidence="15" id="KW-0762">Sugar transport</keyword>
<dbReference type="GO" id="GO:0008965">
    <property type="term" value="F:phosphoenolpyruvate-protein phosphotransferase activity"/>
    <property type="evidence" value="ECO:0007669"/>
    <property type="project" value="UniProtKB-EC"/>
</dbReference>
<keyword evidence="13" id="KW-0813">Transport</keyword>
<evidence type="ECO:0000256" key="11">
    <source>
        <dbReference type="ARBA" id="ARBA00016544"/>
    </source>
</evidence>
<dbReference type="InterPro" id="IPR012844">
    <property type="entry name" value="DhaM_N"/>
</dbReference>
<evidence type="ECO:0000256" key="6">
    <source>
        <dbReference type="ARBA" id="ARBA00003681"/>
    </source>
</evidence>
<comment type="function">
    <text evidence="6">General (non sugar-specific) component of the phosphoenolpyruvate-dependent sugar phosphotransferase system (sugar PTS). This major carbohydrate active-transport system catalyzes the phosphorylation of incoming sugar substrates concomitantly with their translocation across the cell membrane. The phosphoryl group from phosphoenolpyruvate (PEP) is transferred to the phosphoryl carrier protein HPr by enzyme I. Phospho-HPr then transfers it to the PTS EIIA domain.</text>
</comment>
<dbReference type="Pfam" id="PF00381">
    <property type="entry name" value="PTS-HPr"/>
    <property type="match status" value="1"/>
</dbReference>
<dbReference type="PROSITE" id="PS00369">
    <property type="entry name" value="PTS_HPR_HIS"/>
    <property type="match status" value="1"/>
</dbReference>
<dbReference type="PROSITE" id="PS51350">
    <property type="entry name" value="PTS_HPR_DOM"/>
    <property type="match status" value="1"/>
</dbReference>
<comment type="catalytic activity">
    <reaction evidence="1">
        <text>L-histidyl-[protein] + phosphoenolpyruvate = N(pros)-phospho-L-histidyl-[protein] + pyruvate</text>
        <dbReference type="Rhea" id="RHEA:23880"/>
        <dbReference type="Rhea" id="RHEA-COMP:9745"/>
        <dbReference type="Rhea" id="RHEA-COMP:9746"/>
        <dbReference type="ChEBI" id="CHEBI:15361"/>
        <dbReference type="ChEBI" id="CHEBI:29979"/>
        <dbReference type="ChEBI" id="CHEBI:58702"/>
        <dbReference type="ChEBI" id="CHEBI:64837"/>
        <dbReference type="EC" id="2.7.3.9"/>
    </reaction>
</comment>
<dbReference type="GO" id="GO:0016020">
    <property type="term" value="C:membrane"/>
    <property type="evidence" value="ECO:0007669"/>
    <property type="project" value="InterPro"/>
</dbReference>
<dbReference type="InterPro" id="IPR001020">
    <property type="entry name" value="PTS_HPr_His_P_site"/>
</dbReference>
<dbReference type="NCBIfam" id="TIGR01003">
    <property type="entry name" value="PTS_HPr_family"/>
    <property type="match status" value="1"/>
</dbReference>
<feature type="domain" description="PTS EIIA type-4" evidence="24">
    <location>
        <begin position="5"/>
        <end position="133"/>
    </location>
</feature>
<evidence type="ECO:0000256" key="23">
    <source>
        <dbReference type="SAM" id="MobiDB-lite"/>
    </source>
</evidence>
<evidence type="ECO:0000259" key="25">
    <source>
        <dbReference type="PROSITE" id="PS51350"/>
    </source>
</evidence>
<dbReference type="InterPro" id="IPR035895">
    <property type="entry name" value="HPr-like_sf"/>
</dbReference>
<dbReference type="Pfam" id="PF03610">
    <property type="entry name" value="EIIA-man"/>
    <property type="match status" value="1"/>
</dbReference>
<dbReference type="InterPro" id="IPR040442">
    <property type="entry name" value="Pyrv_kinase-like_dom_sf"/>
</dbReference>
<comment type="function">
    <text evidence="5">Component of the dihydroxyacetone kinase complex, which is responsible for the phosphoenolpyruvate (PEP)-dependent phosphorylation of dihydroxyacetone. DhaM serves as the phosphoryl donor. Is phosphorylated by phosphoenolpyruvate in an EI- and HPr-dependent reaction, and a phosphorelay system on histidine residues finally leads to phosphoryl transfer to DhaL and dihydroxyacetone.</text>
</comment>
<evidence type="ECO:0000313" key="26">
    <source>
        <dbReference type="EMBL" id="RMB61115.1"/>
    </source>
</evidence>
<dbReference type="EC" id="2.7.1.121" evidence="9"/>
<keyword evidence="18" id="KW-0479">Metal-binding</keyword>
<evidence type="ECO:0000256" key="1">
    <source>
        <dbReference type="ARBA" id="ARBA00000683"/>
    </source>
</evidence>
<keyword evidence="26" id="KW-0670">Pyruvate</keyword>
<keyword evidence="20" id="KW-0460">Magnesium</keyword>
<comment type="catalytic activity">
    <reaction evidence="2">
        <text>dihydroxyacetone + phosphoenolpyruvate = dihydroxyacetone phosphate + pyruvate</text>
        <dbReference type="Rhea" id="RHEA:18381"/>
        <dbReference type="ChEBI" id="CHEBI:15361"/>
        <dbReference type="ChEBI" id="CHEBI:16016"/>
        <dbReference type="ChEBI" id="CHEBI:57642"/>
        <dbReference type="ChEBI" id="CHEBI:58702"/>
        <dbReference type="EC" id="2.7.1.121"/>
    </reaction>
</comment>
<evidence type="ECO:0000256" key="8">
    <source>
        <dbReference type="ARBA" id="ARBA00007837"/>
    </source>
</evidence>
<keyword evidence="27" id="KW-1185">Reference proteome</keyword>
<evidence type="ECO:0000256" key="13">
    <source>
        <dbReference type="ARBA" id="ARBA00022448"/>
    </source>
</evidence>
<sequence>MTVALVGVVVVSHSRRLADAAVELAMQMVHGDPPPIRIAAGMPDGGLGTDATAVMEAITAADAGAGVVVLVDLGSAVLSAEMAVELLDDSAPDLRVVPAPFVEGLLAATVRAASGATLDEVALEAARSLTPKLQALGAGPGPESVDTDDDWHADSFDEATLPNPAGLHARPAATVASEAAKYDAEVRLIHHRGGSVPATTPIGLATLNARMGDDLRVEARGPQAAEAVAAIIAMIRGGFGEIDPNAQPPAAPAPAQPLGVSAGRVVGQVHKLTEPMTAPPEHDRVPANAVDAEIATLGGALSAVIDEYRRRAELSAPQAADILQATATLAGDSTLVDAAAGLIRARGMDAPNAFWQAANHVAQSMTDVGGMVAERAVDLADIRDRVVSHLLGIPMPGVVDPGHPFILVARDLAPSETATLDGNTCLAIVTAEGGPTSHTSILARSMGIPAVVGCSRALDIADGTVVLVDGRTGEVIEDPDEDQRAGARTSRAPLRPLEAPGRTADGTPVSLLANVGSGGNATFAARANAEGIGLFRTEFCFLDRAVEPSVSDQVQAYSEVLGAFPGAHVVVRTLDAGSDKPMAFLPMPEEPNPALGVRGYRTSRTHQPMLERQLDAIVTASTASGTDGWVMAPMISTAAEAHDFAALARSRGVTTVGVMIETPSAALQAADILSEVDFVSIGTNDLTQYCMGVDRQAVGLGDLQDPWQPGVLRLLKIIGDAGRASGKPVGVCGEAAADPTLAPVLIGLGVSSLSMSPRSLQSVAEALSEVTVEQCRAAADAAVAATTASGARDAVRAALA</sequence>
<evidence type="ECO:0000256" key="14">
    <source>
        <dbReference type="ARBA" id="ARBA00022490"/>
    </source>
</evidence>
<dbReference type="GO" id="GO:0046872">
    <property type="term" value="F:metal ion binding"/>
    <property type="evidence" value="ECO:0007669"/>
    <property type="project" value="UniProtKB-KW"/>
</dbReference>
<dbReference type="SUPFAM" id="SSF52009">
    <property type="entry name" value="Phosphohistidine domain"/>
    <property type="match status" value="1"/>
</dbReference>
<evidence type="ECO:0000256" key="17">
    <source>
        <dbReference type="ARBA" id="ARBA00022683"/>
    </source>
</evidence>
<comment type="caution">
    <text evidence="26">The sequence shown here is derived from an EMBL/GenBank/DDBJ whole genome shotgun (WGS) entry which is preliminary data.</text>
</comment>
<dbReference type="SUPFAM" id="SSF51621">
    <property type="entry name" value="Phosphoenolpyruvate/pyruvate domain"/>
    <property type="match status" value="1"/>
</dbReference>
<dbReference type="CDD" id="cd00367">
    <property type="entry name" value="PTS-HPr_like"/>
    <property type="match status" value="1"/>
</dbReference>
<dbReference type="Gene3D" id="3.30.1340.10">
    <property type="entry name" value="HPr-like"/>
    <property type="match status" value="1"/>
</dbReference>
<feature type="region of interest" description="Disordered" evidence="23">
    <location>
        <begin position="134"/>
        <end position="167"/>
    </location>
</feature>
<comment type="subcellular location">
    <subcellularLocation>
        <location evidence="7">Cytoplasm</location>
    </subcellularLocation>
</comment>
<comment type="subunit">
    <text evidence="22">Homodimer. The dihydroxyacetone kinase complex is composed of a homodimer of DhaM, a homodimer of DhaK and the subunit DhaL.</text>
</comment>
<evidence type="ECO:0000256" key="15">
    <source>
        <dbReference type="ARBA" id="ARBA00022597"/>
    </source>
</evidence>
<keyword evidence="19" id="KW-0418">Kinase</keyword>
<dbReference type="GO" id="GO:0005737">
    <property type="term" value="C:cytoplasm"/>
    <property type="evidence" value="ECO:0007669"/>
    <property type="project" value="UniProtKB-SubCell"/>
</dbReference>
<dbReference type="PROSITE" id="PS51096">
    <property type="entry name" value="PTS_EIIA_TYPE_4"/>
    <property type="match status" value="1"/>
</dbReference>
<dbReference type="Proteomes" id="UP000275256">
    <property type="component" value="Unassembled WGS sequence"/>
</dbReference>
<evidence type="ECO:0000256" key="4">
    <source>
        <dbReference type="ARBA" id="ARBA00002728"/>
    </source>
</evidence>
<name>A0A3M0G821_9ACTN</name>
<dbReference type="Gene3D" id="3.40.50.510">
    <property type="entry name" value="Phosphotransferase system, mannose-type IIA component"/>
    <property type="match status" value="1"/>
</dbReference>
<dbReference type="InterPro" id="IPR015813">
    <property type="entry name" value="Pyrv/PenolPyrv_kinase-like_dom"/>
</dbReference>
<evidence type="ECO:0000256" key="9">
    <source>
        <dbReference type="ARBA" id="ARBA00012095"/>
    </source>
</evidence>
<dbReference type="InterPro" id="IPR008731">
    <property type="entry name" value="PTS_EIN"/>
</dbReference>
<dbReference type="InterPro" id="IPR006318">
    <property type="entry name" value="PTS_EI-like"/>
</dbReference>
<evidence type="ECO:0000256" key="16">
    <source>
        <dbReference type="ARBA" id="ARBA00022679"/>
    </source>
</evidence>
<evidence type="ECO:0000256" key="12">
    <source>
        <dbReference type="ARBA" id="ARBA00020422"/>
    </source>
</evidence>
<dbReference type="NCBIfam" id="TIGR02364">
    <property type="entry name" value="dha_pts"/>
    <property type="match status" value="1"/>
</dbReference>
<evidence type="ECO:0000256" key="3">
    <source>
        <dbReference type="ARBA" id="ARBA00001946"/>
    </source>
</evidence>
<dbReference type="Gene3D" id="1.10.274.10">
    <property type="entry name" value="PtsI, HPr-binding domain"/>
    <property type="match status" value="1"/>
</dbReference>
<dbReference type="PANTHER" id="PTHR46244">
    <property type="entry name" value="PHOSPHOENOLPYRUVATE-PROTEIN PHOSPHOTRANSFERASE"/>
    <property type="match status" value="1"/>
</dbReference>
<evidence type="ECO:0000256" key="10">
    <source>
        <dbReference type="ARBA" id="ARBA00012232"/>
    </source>
</evidence>
<dbReference type="InterPro" id="IPR036662">
    <property type="entry name" value="PTS_EIIA_man-typ_sf"/>
</dbReference>
<dbReference type="InterPro" id="IPR000121">
    <property type="entry name" value="PEP_util_C"/>
</dbReference>
<dbReference type="PRINTS" id="PR01736">
    <property type="entry name" value="PHPHTRNFRASE"/>
</dbReference>
<evidence type="ECO:0000256" key="21">
    <source>
        <dbReference type="ARBA" id="ARBA00033235"/>
    </source>
</evidence>
<evidence type="ECO:0000256" key="2">
    <source>
        <dbReference type="ARBA" id="ARBA00001113"/>
    </source>
</evidence>
<reference evidence="26 27" key="1">
    <citation type="submission" date="2018-10" db="EMBL/GenBank/DDBJ databases">
        <title>Tessaracoccus antarcticuss sp. nov., isolated from sediment.</title>
        <authorList>
            <person name="Zhou L.Y."/>
            <person name="Du Z.J."/>
        </authorList>
    </citation>
    <scope>NUCLEOTIDE SEQUENCE [LARGE SCALE GENOMIC DNA]</scope>
    <source>
        <strain evidence="26 27">JDX10</strain>
    </source>
</reference>
<dbReference type="Pfam" id="PF02896">
    <property type="entry name" value="PEP-utilizers_C"/>
    <property type="match status" value="1"/>
</dbReference>
<comment type="cofactor">
    <cofactor evidence="3">
        <name>Mg(2+)</name>
        <dbReference type="ChEBI" id="CHEBI:18420"/>
    </cofactor>
</comment>
<organism evidence="26 27">
    <name type="scientific">Tessaracoccus antarcticus</name>
    <dbReference type="NCBI Taxonomy" id="2479848"/>
    <lineage>
        <taxon>Bacteria</taxon>
        <taxon>Bacillati</taxon>
        <taxon>Actinomycetota</taxon>
        <taxon>Actinomycetes</taxon>
        <taxon>Propionibacteriales</taxon>
        <taxon>Propionibacteriaceae</taxon>
        <taxon>Tessaracoccus</taxon>
    </lineage>
</organism>
<dbReference type="InterPro" id="IPR018274">
    <property type="entry name" value="PEP_util_AS"/>
</dbReference>
<dbReference type="SUPFAM" id="SSF55594">
    <property type="entry name" value="HPr-like"/>
    <property type="match status" value="1"/>
</dbReference>
<evidence type="ECO:0000256" key="20">
    <source>
        <dbReference type="ARBA" id="ARBA00022842"/>
    </source>
</evidence>
<dbReference type="InterPro" id="IPR000032">
    <property type="entry name" value="HPr-like"/>
</dbReference>
<evidence type="ECO:0000259" key="24">
    <source>
        <dbReference type="PROSITE" id="PS51096"/>
    </source>
</evidence>